<dbReference type="EC" id="4.2.1.20" evidence="11"/>
<dbReference type="Gene3D" id="3.40.50.1100">
    <property type="match status" value="2"/>
</dbReference>
<dbReference type="InterPro" id="IPR023026">
    <property type="entry name" value="Trp_synth_beta/beta-like"/>
</dbReference>
<evidence type="ECO:0000256" key="2">
    <source>
        <dbReference type="ARBA" id="ARBA00004733"/>
    </source>
</evidence>
<reference evidence="13 14" key="1">
    <citation type="submission" date="2023-07" db="EMBL/GenBank/DDBJ databases">
        <title>Sequencing the genomes of 1000 actinobacteria strains.</title>
        <authorList>
            <person name="Klenk H.-P."/>
        </authorList>
    </citation>
    <scope>NUCLEOTIDE SEQUENCE [LARGE SCALE GENOMIC DNA]</scope>
    <source>
        <strain evidence="13 14">DSM 43749</strain>
    </source>
</reference>
<dbReference type="PROSITE" id="PS00168">
    <property type="entry name" value="TRP_SYNTHASE_BETA"/>
    <property type="match status" value="1"/>
</dbReference>
<evidence type="ECO:0000313" key="13">
    <source>
        <dbReference type="EMBL" id="MDR6593191.1"/>
    </source>
</evidence>
<evidence type="ECO:0000256" key="4">
    <source>
        <dbReference type="ARBA" id="ARBA00011270"/>
    </source>
</evidence>
<evidence type="ECO:0000256" key="1">
    <source>
        <dbReference type="ARBA" id="ARBA00001933"/>
    </source>
</evidence>
<keyword evidence="5 11" id="KW-0028">Amino-acid biosynthesis</keyword>
<dbReference type="Proteomes" id="UP001268819">
    <property type="component" value="Unassembled WGS sequence"/>
</dbReference>
<gene>
    <name evidence="11" type="primary">trpB</name>
    <name evidence="13" type="ORF">J2S66_001575</name>
</gene>
<accession>A0ABU1PRA9</accession>
<dbReference type="InterPro" id="IPR036052">
    <property type="entry name" value="TrpB-like_PALP_sf"/>
</dbReference>
<dbReference type="NCBIfam" id="TIGR00263">
    <property type="entry name" value="trpB"/>
    <property type="match status" value="1"/>
</dbReference>
<keyword evidence="9 11" id="KW-0456">Lyase</keyword>
<comment type="pathway">
    <text evidence="2 11">Amino-acid biosynthesis; L-tryptophan biosynthesis; L-tryptophan from chorismate: step 5/5.</text>
</comment>
<dbReference type="SUPFAM" id="SSF53686">
    <property type="entry name" value="Tryptophan synthase beta subunit-like PLP-dependent enzymes"/>
    <property type="match status" value="1"/>
</dbReference>
<dbReference type="InterPro" id="IPR006654">
    <property type="entry name" value="Trp_synth_beta"/>
</dbReference>
<evidence type="ECO:0000256" key="3">
    <source>
        <dbReference type="ARBA" id="ARBA00009982"/>
    </source>
</evidence>
<keyword evidence="7 11" id="KW-0663">Pyridoxal phosphate</keyword>
<dbReference type="GO" id="GO:0004834">
    <property type="term" value="F:tryptophan synthase activity"/>
    <property type="evidence" value="ECO:0007669"/>
    <property type="project" value="UniProtKB-EC"/>
</dbReference>
<keyword evidence="6 11" id="KW-0822">Tryptophan biosynthesis</keyword>
<dbReference type="InterPro" id="IPR006653">
    <property type="entry name" value="Trp_synth_b_CS"/>
</dbReference>
<dbReference type="CDD" id="cd06446">
    <property type="entry name" value="Trp-synth_B"/>
    <property type="match status" value="1"/>
</dbReference>
<evidence type="ECO:0000256" key="10">
    <source>
        <dbReference type="ARBA" id="ARBA00049047"/>
    </source>
</evidence>
<dbReference type="PANTHER" id="PTHR48077">
    <property type="entry name" value="TRYPTOPHAN SYNTHASE-RELATED"/>
    <property type="match status" value="1"/>
</dbReference>
<comment type="similarity">
    <text evidence="3 11">Belongs to the TrpB family.</text>
</comment>
<comment type="cofactor">
    <cofactor evidence="1 11">
        <name>pyridoxal 5'-phosphate</name>
        <dbReference type="ChEBI" id="CHEBI:597326"/>
    </cofactor>
</comment>
<dbReference type="InterPro" id="IPR001926">
    <property type="entry name" value="TrpB-like_PALP"/>
</dbReference>
<evidence type="ECO:0000256" key="5">
    <source>
        <dbReference type="ARBA" id="ARBA00022605"/>
    </source>
</evidence>
<evidence type="ECO:0000256" key="6">
    <source>
        <dbReference type="ARBA" id="ARBA00022822"/>
    </source>
</evidence>
<feature type="modified residue" description="N6-(pyridoxal phosphate)lysine" evidence="11">
    <location>
        <position position="97"/>
    </location>
</feature>
<proteinExistence type="inferred from homology"/>
<dbReference type="HAMAP" id="MF_00133">
    <property type="entry name" value="Trp_synth_beta"/>
    <property type="match status" value="1"/>
</dbReference>
<comment type="subunit">
    <text evidence="4 11">Tetramer of two alpha and two beta chains.</text>
</comment>
<dbReference type="Pfam" id="PF00291">
    <property type="entry name" value="PALP"/>
    <property type="match status" value="1"/>
</dbReference>
<evidence type="ECO:0000256" key="8">
    <source>
        <dbReference type="ARBA" id="ARBA00023141"/>
    </source>
</evidence>
<keyword evidence="14" id="KW-1185">Reference proteome</keyword>
<dbReference type="PANTHER" id="PTHR48077:SF3">
    <property type="entry name" value="TRYPTOPHAN SYNTHASE"/>
    <property type="match status" value="1"/>
</dbReference>
<protein>
    <recommendedName>
        <fullName evidence="11">Tryptophan synthase beta chain</fullName>
        <ecNumber evidence="11">4.2.1.20</ecNumber>
    </recommendedName>
</protein>
<comment type="function">
    <text evidence="11">The beta subunit is responsible for the synthesis of L-tryptophan from indole and L-serine.</text>
</comment>
<keyword evidence="8 11" id="KW-0057">Aromatic amino acid biosynthesis</keyword>
<evidence type="ECO:0000256" key="9">
    <source>
        <dbReference type="ARBA" id="ARBA00023239"/>
    </source>
</evidence>
<evidence type="ECO:0000259" key="12">
    <source>
        <dbReference type="Pfam" id="PF00291"/>
    </source>
</evidence>
<organism evidence="13 14">
    <name type="scientific">Saccharothrix longispora</name>
    <dbReference type="NCBI Taxonomy" id="33920"/>
    <lineage>
        <taxon>Bacteria</taxon>
        <taxon>Bacillati</taxon>
        <taxon>Actinomycetota</taxon>
        <taxon>Actinomycetes</taxon>
        <taxon>Pseudonocardiales</taxon>
        <taxon>Pseudonocardiaceae</taxon>
        <taxon>Saccharothrix</taxon>
    </lineage>
</organism>
<dbReference type="PIRSF" id="PIRSF001413">
    <property type="entry name" value="Trp_syn_beta"/>
    <property type="match status" value="1"/>
</dbReference>
<sequence length="397" mass="41954">MSVDNEPALMRAPDATGRFGRFGGRYLPEALVPAARAVEAAFREAWADAAFTTEYRRLLATYVGRPTPVTECARLSEVLGVRVLLKREDLAHTGSHKINNVLGQALLAKRMGKRKLIAETGAGQHGVASATAAALLGLSCTVYMGRTDARRQELNVFRMELLGAEVVTVASAAGTGTLKEATNAALRAWVGETEDAHYCLGSALGPHPYPWMVREFQRVIGDEARAQCAERLPAAVPDVVVACVGGGSNAAGTFAGFVDTPAALVGVEAAGGSAVDKGVPGVLHGFRSHFLQDEDSQVLEAHSISAGLDYPGVGPEHVHLAETGRVRYTGVTDHQAMRALELLTRTEGILPALESAHALAWVVDAAATGELPAGSTVLVTLSGRGDKDVQQIREYFR</sequence>
<feature type="domain" description="Tryptophan synthase beta chain-like PALP" evidence="12">
    <location>
        <begin position="63"/>
        <end position="383"/>
    </location>
</feature>
<evidence type="ECO:0000256" key="7">
    <source>
        <dbReference type="ARBA" id="ARBA00022898"/>
    </source>
</evidence>
<evidence type="ECO:0000256" key="11">
    <source>
        <dbReference type="HAMAP-Rule" id="MF_00133"/>
    </source>
</evidence>
<dbReference type="EMBL" id="JAVDSG010000001">
    <property type="protein sequence ID" value="MDR6593191.1"/>
    <property type="molecule type" value="Genomic_DNA"/>
</dbReference>
<comment type="catalytic activity">
    <reaction evidence="10 11">
        <text>(1S,2R)-1-C-(indol-3-yl)glycerol 3-phosphate + L-serine = D-glyceraldehyde 3-phosphate + L-tryptophan + H2O</text>
        <dbReference type="Rhea" id="RHEA:10532"/>
        <dbReference type="ChEBI" id="CHEBI:15377"/>
        <dbReference type="ChEBI" id="CHEBI:33384"/>
        <dbReference type="ChEBI" id="CHEBI:57912"/>
        <dbReference type="ChEBI" id="CHEBI:58866"/>
        <dbReference type="ChEBI" id="CHEBI:59776"/>
        <dbReference type="EC" id="4.2.1.20"/>
    </reaction>
</comment>
<name>A0ABU1PRA9_9PSEU</name>
<comment type="caution">
    <text evidence="13">The sequence shown here is derived from an EMBL/GenBank/DDBJ whole genome shotgun (WGS) entry which is preliminary data.</text>
</comment>
<evidence type="ECO:0000313" key="14">
    <source>
        <dbReference type="Proteomes" id="UP001268819"/>
    </source>
</evidence>